<accession>A0A1G7UD05</accession>
<comment type="catalytic activity">
    <reaction evidence="8 9">
        <text>(1S,2R)-1-C-(indol-3-yl)glycerol 3-phosphate + L-serine = D-glyceraldehyde 3-phosphate + L-tryptophan + H2O</text>
        <dbReference type="Rhea" id="RHEA:10532"/>
        <dbReference type="ChEBI" id="CHEBI:15377"/>
        <dbReference type="ChEBI" id="CHEBI:33384"/>
        <dbReference type="ChEBI" id="CHEBI:57912"/>
        <dbReference type="ChEBI" id="CHEBI:58866"/>
        <dbReference type="ChEBI" id="CHEBI:59776"/>
        <dbReference type="EC" id="4.2.1.20"/>
    </reaction>
</comment>
<sequence length="276" mass="30397">MTKVGLNLLDQTFETLKAEGKTALMPFITMGDPDPETTVEILLQLERAGADIVELGVPYSDPLADGPVIQRASERALVRQITIPKCLEIAQAARERGVKLPYVLFTYYNPVLQLGLESFFELVYDAGISGLIIPDLPYEESQEVLRLADQFNIKLIPLVAPTSRDRVARIVEYARGFIYCVSSVGVTGERASFHQSVDEFIKSVKEQTNLPVAVGFGISSHEQVSHFSEFCDGVVVGSAIVRKIEDTLPLLKDEATKEQGLLQIHDFVAQLKSGNS</sequence>
<gene>
    <name evidence="9" type="primary">trpA</name>
    <name evidence="11" type="ORF">SAMN04488542_14422</name>
</gene>
<keyword evidence="6 9" id="KW-0057">Aromatic amino acid biosynthesis</keyword>
<dbReference type="GO" id="GO:0005829">
    <property type="term" value="C:cytosol"/>
    <property type="evidence" value="ECO:0007669"/>
    <property type="project" value="TreeGrafter"/>
</dbReference>
<reference evidence="11 12" key="1">
    <citation type="submission" date="2016-10" db="EMBL/GenBank/DDBJ databases">
        <authorList>
            <person name="de Groot N.N."/>
        </authorList>
    </citation>
    <scope>NUCLEOTIDE SEQUENCE [LARGE SCALE GENOMIC DNA]</scope>
    <source>
        <strain evidence="11 12">DSM 28129</strain>
    </source>
</reference>
<protein>
    <recommendedName>
        <fullName evidence="9">Tryptophan synthase alpha chain</fullName>
        <ecNumber evidence="9">4.2.1.20</ecNumber>
    </recommendedName>
</protein>
<dbReference type="GO" id="GO:0004834">
    <property type="term" value="F:tryptophan synthase activity"/>
    <property type="evidence" value="ECO:0007669"/>
    <property type="project" value="UniProtKB-UniRule"/>
</dbReference>
<evidence type="ECO:0000313" key="12">
    <source>
        <dbReference type="Proteomes" id="UP000198972"/>
    </source>
</evidence>
<dbReference type="SUPFAM" id="SSF51366">
    <property type="entry name" value="Ribulose-phoshate binding barrel"/>
    <property type="match status" value="1"/>
</dbReference>
<dbReference type="EC" id="4.2.1.20" evidence="9"/>
<dbReference type="PROSITE" id="PS00167">
    <property type="entry name" value="TRP_SYNTHASE_ALPHA"/>
    <property type="match status" value="1"/>
</dbReference>
<evidence type="ECO:0000256" key="6">
    <source>
        <dbReference type="ARBA" id="ARBA00023141"/>
    </source>
</evidence>
<dbReference type="HAMAP" id="MF_00131">
    <property type="entry name" value="Trp_synth_alpha"/>
    <property type="match status" value="1"/>
</dbReference>
<evidence type="ECO:0000256" key="5">
    <source>
        <dbReference type="ARBA" id="ARBA00022822"/>
    </source>
</evidence>
<dbReference type="STRING" id="670482.SAMN04488542_14422"/>
<organism evidence="11 12">
    <name type="scientific">Fontibacillus panacisegetis</name>
    <dbReference type="NCBI Taxonomy" id="670482"/>
    <lineage>
        <taxon>Bacteria</taxon>
        <taxon>Bacillati</taxon>
        <taxon>Bacillota</taxon>
        <taxon>Bacilli</taxon>
        <taxon>Bacillales</taxon>
        <taxon>Paenibacillaceae</taxon>
        <taxon>Fontibacillus</taxon>
    </lineage>
</organism>
<feature type="active site" description="Proton acceptor" evidence="9">
    <location>
        <position position="54"/>
    </location>
</feature>
<dbReference type="InterPro" id="IPR018204">
    <property type="entry name" value="Trp_synthase_alpha_AS"/>
</dbReference>
<dbReference type="PANTHER" id="PTHR43406">
    <property type="entry name" value="TRYPTOPHAN SYNTHASE, ALPHA CHAIN"/>
    <property type="match status" value="1"/>
</dbReference>
<dbReference type="NCBIfam" id="TIGR00262">
    <property type="entry name" value="trpA"/>
    <property type="match status" value="1"/>
</dbReference>
<dbReference type="InterPro" id="IPR011060">
    <property type="entry name" value="RibuloseP-bd_barrel"/>
</dbReference>
<comment type="subunit">
    <text evidence="3 9">Tetramer of two alpha and two beta chains.</text>
</comment>
<keyword evidence="5 9" id="KW-0822">Tryptophan biosynthesis</keyword>
<evidence type="ECO:0000256" key="7">
    <source>
        <dbReference type="ARBA" id="ARBA00023239"/>
    </source>
</evidence>
<dbReference type="PANTHER" id="PTHR43406:SF1">
    <property type="entry name" value="TRYPTOPHAN SYNTHASE ALPHA CHAIN, CHLOROPLASTIC"/>
    <property type="match status" value="1"/>
</dbReference>
<dbReference type="InterPro" id="IPR002028">
    <property type="entry name" value="Trp_synthase_suA"/>
</dbReference>
<evidence type="ECO:0000256" key="4">
    <source>
        <dbReference type="ARBA" id="ARBA00022605"/>
    </source>
</evidence>
<evidence type="ECO:0000256" key="10">
    <source>
        <dbReference type="RuleBase" id="RU003662"/>
    </source>
</evidence>
<keyword evidence="4 9" id="KW-0028">Amino-acid biosynthesis</keyword>
<name>A0A1G7UD05_9BACL</name>
<dbReference type="UniPathway" id="UPA00035">
    <property type="reaction ID" value="UER00044"/>
</dbReference>
<dbReference type="Gene3D" id="3.20.20.70">
    <property type="entry name" value="Aldolase class I"/>
    <property type="match status" value="1"/>
</dbReference>
<proteinExistence type="inferred from homology"/>
<dbReference type="CDD" id="cd04724">
    <property type="entry name" value="Tryptophan_synthase_alpha"/>
    <property type="match status" value="1"/>
</dbReference>
<dbReference type="Proteomes" id="UP000198972">
    <property type="component" value="Unassembled WGS sequence"/>
</dbReference>
<keyword evidence="12" id="KW-1185">Reference proteome</keyword>
<keyword evidence="7 9" id="KW-0456">Lyase</keyword>
<comment type="function">
    <text evidence="1 9">The alpha subunit is responsible for the aldol cleavage of indoleglycerol phosphate to indole and glyceraldehyde 3-phosphate.</text>
</comment>
<dbReference type="FunFam" id="3.20.20.70:FF:000037">
    <property type="entry name" value="Tryptophan synthase alpha chain"/>
    <property type="match status" value="1"/>
</dbReference>
<dbReference type="Pfam" id="PF00290">
    <property type="entry name" value="Trp_syntA"/>
    <property type="match status" value="1"/>
</dbReference>
<comment type="similarity">
    <text evidence="9 10">Belongs to the TrpA family.</text>
</comment>
<evidence type="ECO:0000256" key="1">
    <source>
        <dbReference type="ARBA" id="ARBA00003365"/>
    </source>
</evidence>
<evidence type="ECO:0000256" key="3">
    <source>
        <dbReference type="ARBA" id="ARBA00011270"/>
    </source>
</evidence>
<evidence type="ECO:0000256" key="9">
    <source>
        <dbReference type="HAMAP-Rule" id="MF_00131"/>
    </source>
</evidence>
<comment type="pathway">
    <text evidence="2 9">Amino-acid biosynthesis; L-tryptophan biosynthesis; L-tryptophan from chorismate: step 5/5.</text>
</comment>
<feature type="active site" description="Proton acceptor" evidence="9">
    <location>
        <position position="65"/>
    </location>
</feature>
<dbReference type="AlphaFoldDB" id="A0A1G7UD05"/>
<evidence type="ECO:0000256" key="2">
    <source>
        <dbReference type="ARBA" id="ARBA00004733"/>
    </source>
</evidence>
<evidence type="ECO:0000313" key="11">
    <source>
        <dbReference type="EMBL" id="SDG45476.1"/>
    </source>
</evidence>
<dbReference type="EMBL" id="FNBG01000044">
    <property type="protein sequence ID" value="SDG45476.1"/>
    <property type="molecule type" value="Genomic_DNA"/>
</dbReference>
<dbReference type="InterPro" id="IPR013785">
    <property type="entry name" value="Aldolase_TIM"/>
</dbReference>
<evidence type="ECO:0000256" key="8">
    <source>
        <dbReference type="ARBA" id="ARBA00049047"/>
    </source>
</evidence>